<protein>
    <submittedName>
        <fullName evidence="2">Uncharacterized protein</fullName>
    </submittedName>
</protein>
<evidence type="ECO:0000313" key="2">
    <source>
        <dbReference type="EMBL" id="KAK5978230.1"/>
    </source>
</evidence>
<keyword evidence="1" id="KW-0175">Coiled coil</keyword>
<comment type="caution">
    <text evidence="2">The sequence shown here is derived from an EMBL/GenBank/DDBJ whole genome shotgun (WGS) entry which is preliminary data.</text>
</comment>
<sequence>MLEQMREELTNLSAAYSAKCIENAQLDERLSALMEERDREVESEDIQRLQRDLIARDSQVAELQRRISAYERRSNGESHIVASGTFIVIPLSPCF</sequence>
<evidence type="ECO:0000256" key="1">
    <source>
        <dbReference type="SAM" id="Coils"/>
    </source>
</evidence>
<proteinExistence type="predicted"/>
<accession>A0AAN8FKB4</accession>
<organism evidence="2 3">
    <name type="scientific">Trichostrongylus colubriformis</name>
    <name type="common">Black scour worm</name>
    <dbReference type="NCBI Taxonomy" id="6319"/>
    <lineage>
        <taxon>Eukaryota</taxon>
        <taxon>Metazoa</taxon>
        <taxon>Ecdysozoa</taxon>
        <taxon>Nematoda</taxon>
        <taxon>Chromadorea</taxon>
        <taxon>Rhabditida</taxon>
        <taxon>Rhabditina</taxon>
        <taxon>Rhabditomorpha</taxon>
        <taxon>Strongyloidea</taxon>
        <taxon>Trichostrongylidae</taxon>
        <taxon>Trichostrongylus</taxon>
    </lineage>
</organism>
<feature type="coiled-coil region" evidence="1">
    <location>
        <begin position="23"/>
        <end position="66"/>
    </location>
</feature>
<reference evidence="2 3" key="1">
    <citation type="submission" date="2019-10" db="EMBL/GenBank/DDBJ databases">
        <title>Assembly and Annotation for the nematode Trichostrongylus colubriformis.</title>
        <authorList>
            <person name="Martin J."/>
        </authorList>
    </citation>
    <scope>NUCLEOTIDE SEQUENCE [LARGE SCALE GENOMIC DNA]</scope>
    <source>
        <strain evidence="2">G859</strain>
        <tissue evidence="2">Whole worm</tissue>
    </source>
</reference>
<keyword evidence="3" id="KW-1185">Reference proteome</keyword>
<dbReference type="AlphaFoldDB" id="A0AAN8FKB4"/>
<evidence type="ECO:0000313" key="3">
    <source>
        <dbReference type="Proteomes" id="UP001331761"/>
    </source>
</evidence>
<name>A0AAN8FKB4_TRICO</name>
<dbReference type="Proteomes" id="UP001331761">
    <property type="component" value="Unassembled WGS sequence"/>
</dbReference>
<dbReference type="EMBL" id="WIXE01009681">
    <property type="protein sequence ID" value="KAK5978230.1"/>
    <property type="molecule type" value="Genomic_DNA"/>
</dbReference>
<gene>
    <name evidence="2" type="ORF">GCK32_021233</name>
</gene>